<dbReference type="PANTHER" id="PTHR28633">
    <property type="entry name" value="HERMANSKY-PUDLAK SYNDROME 3 PROTEIN"/>
    <property type="match status" value="1"/>
</dbReference>
<reference evidence="2" key="1">
    <citation type="submission" date="2021-03" db="EMBL/GenBank/DDBJ databases">
        <title>Chromosome level genome of the anhydrobiotic midge Polypedilum vanderplanki.</title>
        <authorList>
            <person name="Yoshida Y."/>
            <person name="Kikawada T."/>
            <person name="Gusev O."/>
        </authorList>
    </citation>
    <scope>NUCLEOTIDE SEQUENCE</scope>
    <source>
        <strain evidence="2">NIAS01</strain>
        <tissue evidence="2">Whole body or cell culture</tissue>
    </source>
</reference>
<sequence>MVRVMSIYHFASQTIQQLTIDELSASCLIPPDYIVLARNSDHVIEIRKLNCDYSGNNEEVSGSNTSIKSFSSVDDVQQLFYSRFGNFLISVESRISNYEKAEIKYVRIYVNWDTIVPSNQPQPLRARIASKITPMKKSLEMIEIPLSCNPSVVAFCESTGNIIVGHKNILQLFFFKYCTNETTKLQYVDFFEASFQIELDFQPSKVLFNENIICCCNKQYLHIFKIIDRNESNTSTLSESNVCTSTEIPQTKDAVNINLEYNVDFQAISNKKELNGHIFKVDIKSTQEEVLGFDESEMKPMIVNELGVNIKYTVNLPESAIVYPRNMLQLKLQSMKISGVMRENVDIFKSIHMRPLYVRPKVTETNTEFAMHSKFHNHFYGCAFLVTTQQDGYLYQINTNIRHDDMSKCFLNTYPFTSAVIDVYFNFNVLHALCENGIESYTHRIGQKLFSDLSGKFNLPEIDAIYKNLSNTISLVNLRPFMNVHFMIPSDKNLVLLANDSPSSPNEQSDEEAINWTIYNLNYPSIDTIYQDFKEFADKSLRRYPSYFMNLLEEIHLMLRTHAMLAEIEPEEENSELGSEMKLKWHDCENLMEEASLALADCFVMNECEHKHSLVFYEMANLNIIGIFQRFIDQNGMAYSPIGLIEALKESFHNLTQTHDSQKFDEIFASTINFPNEENEMRNLRFGEALIELFKRFAPKEVARLSLESIVFREYMDEKIYEFLTNYNDKANGEILCIILHLLKKDEILAANSLLDQIKRYDLYQLLIRHWNILFEFSTNAVATTNRKISKSIISFSDFTELLFLTNASIERCELLTDVLLHHIYDTKMIKFNGNMKLFMEYLASQLGHDSYLSGQNILKMLLEKYLWRYYETRTQDAEISLLSITSSGNTTTLSASSASEDIQKHKHERKHSFLSWNDDELQNGTSSNHKHALKILIRVYLSQLKMLSFKQEKRTGQDIRINKAQLFKVINEMSTALFLNQKPVTKFDKIAQLLIQNAGSNPILFLDERYRYLDWLPPFESILQLLSNTDAYENQYEYSKMDKDLLLTLIKLQALLCSGEVSSDIAKEILNYLESNRDSIIGHDSLKICIVPLKQAIDIILENNPQCILEYARCHFKFDNDWSDLIKLLQKQANEFEVCEANMGQILFYQRLIKETLEYLAATKPLDTVLKIFPDEKHLINNEVFETIESKLNNDFEDYVKICVDRERSDKIKSMISQTGLQLYEAISK</sequence>
<evidence type="ECO:0000313" key="2">
    <source>
        <dbReference type="EMBL" id="KAG5673300.1"/>
    </source>
</evidence>
<name>A0A9J6BTU4_POLVA</name>
<keyword evidence="3" id="KW-1185">Reference proteome</keyword>
<dbReference type="EMBL" id="JADBJN010000003">
    <property type="protein sequence ID" value="KAG5673300.1"/>
    <property type="molecule type" value="Genomic_DNA"/>
</dbReference>
<dbReference type="AlphaFoldDB" id="A0A9J6BTU4"/>
<proteinExistence type="predicted"/>
<dbReference type="OrthoDB" id="10255480at2759"/>
<accession>A0A9J6BTU4</accession>
<feature type="domain" description="BLOC-2 complex member HPS3 N-terminal" evidence="1">
    <location>
        <begin position="65"/>
        <end position="504"/>
    </location>
</feature>
<dbReference type="GO" id="GO:0005737">
    <property type="term" value="C:cytoplasm"/>
    <property type="evidence" value="ECO:0007669"/>
    <property type="project" value="TreeGrafter"/>
</dbReference>
<dbReference type="InterPro" id="IPR017216">
    <property type="entry name" value="HPS3"/>
</dbReference>
<dbReference type="Pfam" id="PF14761">
    <property type="entry name" value="HPS3_N"/>
    <property type="match status" value="1"/>
</dbReference>
<evidence type="ECO:0000313" key="3">
    <source>
        <dbReference type="Proteomes" id="UP001107558"/>
    </source>
</evidence>
<dbReference type="InterPro" id="IPR029437">
    <property type="entry name" value="HPS3_N"/>
</dbReference>
<comment type="caution">
    <text evidence="2">The sequence shown here is derived from an EMBL/GenBank/DDBJ whole genome shotgun (WGS) entry which is preliminary data.</text>
</comment>
<organism evidence="2 3">
    <name type="scientific">Polypedilum vanderplanki</name>
    <name type="common">Sleeping chironomid midge</name>
    <dbReference type="NCBI Taxonomy" id="319348"/>
    <lineage>
        <taxon>Eukaryota</taxon>
        <taxon>Metazoa</taxon>
        <taxon>Ecdysozoa</taxon>
        <taxon>Arthropoda</taxon>
        <taxon>Hexapoda</taxon>
        <taxon>Insecta</taxon>
        <taxon>Pterygota</taxon>
        <taxon>Neoptera</taxon>
        <taxon>Endopterygota</taxon>
        <taxon>Diptera</taxon>
        <taxon>Nematocera</taxon>
        <taxon>Chironomoidea</taxon>
        <taxon>Chironomidae</taxon>
        <taxon>Chironominae</taxon>
        <taxon>Polypedilum</taxon>
        <taxon>Polypedilum</taxon>
    </lineage>
</organism>
<dbReference type="Proteomes" id="UP001107558">
    <property type="component" value="Chromosome 3"/>
</dbReference>
<gene>
    <name evidence="2" type="ORF">PVAND_003360</name>
</gene>
<evidence type="ECO:0000259" key="1">
    <source>
        <dbReference type="Pfam" id="PF14761"/>
    </source>
</evidence>
<dbReference type="PANTHER" id="PTHR28633:SF1">
    <property type="entry name" value="BLOC-2 COMPLEX MEMBER HPS3"/>
    <property type="match status" value="1"/>
</dbReference>
<protein>
    <recommendedName>
        <fullName evidence="1">BLOC-2 complex member HPS3 N-terminal domain-containing protein</fullName>
    </recommendedName>
</protein>